<evidence type="ECO:0000256" key="1">
    <source>
        <dbReference type="ARBA" id="ARBA00006538"/>
    </source>
</evidence>
<name>A0ABP8J0I4_9ACTN</name>
<dbReference type="InterPro" id="IPR003703">
    <property type="entry name" value="Acyl_CoA_thio"/>
</dbReference>
<keyword evidence="2" id="KW-0378">Hydrolase</keyword>
<dbReference type="CDD" id="cd03444">
    <property type="entry name" value="Thioesterase_II_repeat1"/>
    <property type="match status" value="1"/>
</dbReference>
<dbReference type="InterPro" id="IPR042171">
    <property type="entry name" value="Acyl-CoA_hotdog"/>
</dbReference>
<dbReference type="InterPro" id="IPR029069">
    <property type="entry name" value="HotDog_dom_sf"/>
</dbReference>
<dbReference type="Gene3D" id="2.40.160.210">
    <property type="entry name" value="Acyl-CoA thioesterase, double hotdog domain"/>
    <property type="match status" value="1"/>
</dbReference>
<reference evidence="6" key="1">
    <citation type="journal article" date="2019" name="Int. J. Syst. Evol. Microbiol.">
        <title>The Global Catalogue of Microorganisms (GCM) 10K type strain sequencing project: providing services to taxonomists for standard genome sequencing and annotation.</title>
        <authorList>
            <consortium name="The Broad Institute Genomics Platform"/>
            <consortium name="The Broad Institute Genome Sequencing Center for Infectious Disease"/>
            <person name="Wu L."/>
            <person name="Ma J."/>
        </authorList>
    </citation>
    <scope>NUCLEOTIDE SEQUENCE [LARGE SCALE GENOMIC DNA]</scope>
    <source>
        <strain evidence="6">JCM 17688</strain>
    </source>
</reference>
<dbReference type="Proteomes" id="UP001500635">
    <property type="component" value="Unassembled WGS sequence"/>
</dbReference>
<evidence type="ECO:0000313" key="5">
    <source>
        <dbReference type="EMBL" id="GAA4382512.1"/>
    </source>
</evidence>
<keyword evidence="6" id="KW-1185">Reference proteome</keyword>
<dbReference type="InterPro" id="IPR025652">
    <property type="entry name" value="TesB_C"/>
</dbReference>
<sequence>MTNSTGGAGTAVGWSAAGGSVAAPESYFAQFLDTLDLTPIGEDAFAGRHPAQVGPRTFGGQIMSQAIVAAGRTTELPLHVKHTHFIRGGQVDADLEYHVTRLRDTRNTANRQVSVQQGGEVVALVLLGYQTDARNPLEHGDPMPQVSEPETLPSIYDLFGGYEDTIRQFVDAPHPMDMRYTNDPAWVMKSKGGSLDFNRVWIKTDGDLPDDQVLHDAALAYASDTTILDSIITRHGLSWGFDRIMAATLNQSIWFHRRVRFDEFNLYATHSPVAAGGRGTAHGQFFSRGGELIASVTQEGVLKYFPAKARS</sequence>
<dbReference type="InterPro" id="IPR049449">
    <property type="entry name" value="TesB_ACOT8-like_N"/>
</dbReference>
<proteinExistence type="inferred from homology"/>
<gene>
    <name evidence="5" type="ORF">GCM10023147_00290</name>
</gene>
<dbReference type="SUPFAM" id="SSF54637">
    <property type="entry name" value="Thioesterase/thiol ester dehydrase-isomerase"/>
    <property type="match status" value="2"/>
</dbReference>
<feature type="domain" description="Acyl-CoA thioesterase-like N-terminal HotDog" evidence="4">
    <location>
        <begin position="52"/>
        <end position="124"/>
    </location>
</feature>
<organism evidence="5 6">
    <name type="scientific">Tsukamurella soli</name>
    <dbReference type="NCBI Taxonomy" id="644556"/>
    <lineage>
        <taxon>Bacteria</taxon>
        <taxon>Bacillati</taxon>
        <taxon>Actinomycetota</taxon>
        <taxon>Actinomycetes</taxon>
        <taxon>Mycobacteriales</taxon>
        <taxon>Tsukamurellaceae</taxon>
        <taxon>Tsukamurella</taxon>
    </lineage>
</organism>
<dbReference type="RefSeq" id="WP_344989170.1">
    <property type="nucleotide sequence ID" value="NZ_BAABFR010000001.1"/>
</dbReference>
<evidence type="ECO:0000313" key="6">
    <source>
        <dbReference type="Proteomes" id="UP001500635"/>
    </source>
</evidence>
<dbReference type="Pfam" id="PF02551">
    <property type="entry name" value="Acyl_CoA_thio"/>
    <property type="match status" value="1"/>
</dbReference>
<protein>
    <submittedName>
        <fullName evidence="5">Acyl-CoA thioesterase II</fullName>
    </submittedName>
</protein>
<dbReference type="PANTHER" id="PTHR11066:SF34">
    <property type="entry name" value="ACYL-COENZYME A THIOESTERASE 8"/>
    <property type="match status" value="1"/>
</dbReference>
<feature type="domain" description="Acyl-CoA thioesterase 2 C-terminal" evidence="3">
    <location>
        <begin position="175"/>
        <end position="301"/>
    </location>
</feature>
<evidence type="ECO:0000256" key="2">
    <source>
        <dbReference type="ARBA" id="ARBA00022801"/>
    </source>
</evidence>
<dbReference type="EMBL" id="BAABFR010000001">
    <property type="protein sequence ID" value="GAA4382512.1"/>
    <property type="molecule type" value="Genomic_DNA"/>
</dbReference>
<dbReference type="PANTHER" id="PTHR11066">
    <property type="entry name" value="ACYL-COA THIOESTERASE"/>
    <property type="match status" value="1"/>
</dbReference>
<evidence type="ECO:0000259" key="3">
    <source>
        <dbReference type="Pfam" id="PF02551"/>
    </source>
</evidence>
<accession>A0ABP8J0I4</accession>
<evidence type="ECO:0000259" key="4">
    <source>
        <dbReference type="Pfam" id="PF13622"/>
    </source>
</evidence>
<dbReference type="Pfam" id="PF13622">
    <property type="entry name" value="4HBT_3"/>
    <property type="match status" value="1"/>
</dbReference>
<comment type="caution">
    <text evidence="5">The sequence shown here is derived from an EMBL/GenBank/DDBJ whole genome shotgun (WGS) entry which is preliminary data.</text>
</comment>
<comment type="similarity">
    <text evidence="1">Belongs to the C/M/P thioester hydrolase family.</text>
</comment>
<dbReference type="CDD" id="cd03445">
    <property type="entry name" value="Thioesterase_II_repeat2"/>
    <property type="match status" value="1"/>
</dbReference>